<feature type="domain" description="Activator of Hsp90 ATPase homologue 1/2-like C-terminal" evidence="2">
    <location>
        <begin position="15"/>
        <end position="147"/>
    </location>
</feature>
<proteinExistence type="inferred from homology"/>
<dbReference type="STRING" id="1572751.PK98_09110"/>
<name>A0A0B2C2Q1_9SPHN</name>
<dbReference type="Proteomes" id="UP000030988">
    <property type="component" value="Unassembled WGS sequence"/>
</dbReference>
<dbReference type="AlphaFoldDB" id="A0A0B2C2Q1"/>
<organism evidence="3 4">
    <name type="scientific">Croceibacterium mercuriale</name>
    <dbReference type="NCBI Taxonomy" id="1572751"/>
    <lineage>
        <taxon>Bacteria</taxon>
        <taxon>Pseudomonadati</taxon>
        <taxon>Pseudomonadota</taxon>
        <taxon>Alphaproteobacteria</taxon>
        <taxon>Sphingomonadales</taxon>
        <taxon>Erythrobacteraceae</taxon>
        <taxon>Croceibacterium</taxon>
    </lineage>
</organism>
<evidence type="ECO:0000256" key="1">
    <source>
        <dbReference type="ARBA" id="ARBA00006817"/>
    </source>
</evidence>
<keyword evidence="4" id="KW-1185">Reference proteome</keyword>
<dbReference type="SUPFAM" id="SSF55961">
    <property type="entry name" value="Bet v1-like"/>
    <property type="match status" value="1"/>
</dbReference>
<comment type="similarity">
    <text evidence="1">Belongs to the AHA1 family.</text>
</comment>
<sequence length="149" mass="16943">MTDSLALSVERTIEAPVEQVWSTMTDRIEEWFCPRPWRAEARVLEWRPGGRSLIVMHGPDGEEMPNEGVVLAFEPNRRFVFTDAFTADWHPAGPFMVGIFEVTADGGRSIFRATARHWTEEAFAQHRDMGFEEGWGTMADQLKALAESN</sequence>
<evidence type="ECO:0000259" key="2">
    <source>
        <dbReference type="Pfam" id="PF08327"/>
    </source>
</evidence>
<evidence type="ECO:0000313" key="4">
    <source>
        <dbReference type="Proteomes" id="UP000030988"/>
    </source>
</evidence>
<accession>A0A0B2C2Q1</accession>
<reference evidence="3 4" key="1">
    <citation type="submission" date="2014-11" db="EMBL/GenBank/DDBJ databases">
        <title>Draft genome sequence of Kirrobacter mercurialis.</title>
        <authorList>
            <person name="Coil D.A."/>
            <person name="Eisen J.A."/>
        </authorList>
    </citation>
    <scope>NUCLEOTIDE SEQUENCE [LARGE SCALE GENOMIC DNA]</scope>
    <source>
        <strain evidence="3 4">Coronado</strain>
    </source>
</reference>
<dbReference type="Gene3D" id="3.30.530.20">
    <property type="match status" value="1"/>
</dbReference>
<dbReference type="EMBL" id="JTDN01000001">
    <property type="protein sequence ID" value="KHL26542.1"/>
    <property type="molecule type" value="Genomic_DNA"/>
</dbReference>
<protein>
    <submittedName>
        <fullName evidence="3">ATPase</fullName>
    </submittedName>
</protein>
<dbReference type="InterPro" id="IPR023393">
    <property type="entry name" value="START-like_dom_sf"/>
</dbReference>
<dbReference type="RefSeq" id="WP_039095908.1">
    <property type="nucleotide sequence ID" value="NZ_JTDN01000001.1"/>
</dbReference>
<comment type="caution">
    <text evidence="3">The sequence shown here is derived from an EMBL/GenBank/DDBJ whole genome shotgun (WGS) entry which is preliminary data.</text>
</comment>
<gene>
    <name evidence="3" type="ORF">PK98_09110</name>
</gene>
<dbReference type="OrthoDB" id="9805228at2"/>
<evidence type="ECO:0000313" key="3">
    <source>
        <dbReference type="EMBL" id="KHL26542.1"/>
    </source>
</evidence>
<dbReference type="Pfam" id="PF08327">
    <property type="entry name" value="AHSA1"/>
    <property type="match status" value="1"/>
</dbReference>
<dbReference type="InterPro" id="IPR013538">
    <property type="entry name" value="ASHA1/2-like_C"/>
</dbReference>